<keyword evidence="1" id="KW-0812">Transmembrane</keyword>
<dbReference type="HOGENOM" id="CLU_444599_0_0_7"/>
<keyword evidence="3" id="KW-1185">Reference proteome</keyword>
<protein>
    <recommendedName>
        <fullName evidence="4">DUF4403 family protein</fullName>
    </recommendedName>
</protein>
<reference evidence="2 3" key="1">
    <citation type="journal article" date="2014" name="Nature">
        <title>An environmental bacterial taxon with a large and distinct metabolic repertoire.</title>
        <authorList>
            <person name="Wilson M.C."/>
            <person name="Mori T."/>
            <person name="Ruckert C."/>
            <person name="Uria A.R."/>
            <person name="Helf M.J."/>
            <person name="Takada K."/>
            <person name="Gernert C."/>
            <person name="Steffens U.A."/>
            <person name="Heycke N."/>
            <person name="Schmitt S."/>
            <person name="Rinke C."/>
            <person name="Helfrich E.J."/>
            <person name="Brachmann A.O."/>
            <person name="Gurgui C."/>
            <person name="Wakimoto T."/>
            <person name="Kracht M."/>
            <person name="Crusemann M."/>
            <person name="Hentschel U."/>
            <person name="Abe I."/>
            <person name="Matsunaga S."/>
            <person name="Kalinowski J."/>
            <person name="Takeyama H."/>
            <person name="Piel J."/>
        </authorList>
    </citation>
    <scope>NUCLEOTIDE SEQUENCE [LARGE SCALE GENOMIC DNA]</scope>
    <source>
        <strain evidence="3">TSY1</strain>
    </source>
</reference>
<evidence type="ECO:0000256" key="1">
    <source>
        <dbReference type="SAM" id="Phobius"/>
    </source>
</evidence>
<proteinExistence type="predicted"/>
<accession>W4LA19</accession>
<evidence type="ECO:0000313" key="3">
    <source>
        <dbReference type="Proteomes" id="UP000019141"/>
    </source>
</evidence>
<keyword evidence="1" id="KW-0472">Membrane</keyword>
<name>W4LA19_ENTF1</name>
<keyword evidence="1" id="KW-1133">Transmembrane helix</keyword>
<feature type="transmembrane region" description="Helical" evidence="1">
    <location>
        <begin position="17"/>
        <end position="37"/>
    </location>
</feature>
<dbReference type="AlphaFoldDB" id="W4LA19"/>
<organism evidence="2 3">
    <name type="scientific">Entotheonella factor</name>
    <dbReference type="NCBI Taxonomy" id="1429438"/>
    <lineage>
        <taxon>Bacteria</taxon>
        <taxon>Pseudomonadati</taxon>
        <taxon>Nitrospinota/Tectimicrobiota group</taxon>
        <taxon>Candidatus Tectimicrobiota</taxon>
        <taxon>Candidatus Entotheonellia</taxon>
        <taxon>Candidatus Entotheonellales</taxon>
        <taxon>Candidatus Entotheonellaceae</taxon>
        <taxon>Candidatus Entotheonella</taxon>
    </lineage>
</organism>
<sequence length="614" mass="68646">MTSLQHRSHKSRSRRVWAVRIAGLLLIIVWVSALAILTPGEQRMGTVAIATPELGARIAGRAGRDVPLEGRARRRSGCLIGPAEQRLPIHNGHFEGTFSLPSTMGQQLIWLDVECDGKRREHYARLVQVNPASKGQRAEIVRVHMSSIALHRWINRVFPPMLNKQIANYLAQKTRGKQKGLLELTKGGRIVIDDAWIQVIGKRLELKMSVDVDIAYRGKGIIKNLVKIPIVERLEPVTGTVLLTQWPQIELTNLRLESTRCKRYEARRLGFVSRLLEAACKRLYRGIAKRIEKAVSKEASKQLKQIDPGKIVGQSLVRWARQVGLADHIRRLVRGADFALSRGKPPVKRKDSLSFSISVNRKWLGRDGPAIINVKRTAAPVDLGVSVALINRVLSSVFDRDLLRVLQKLKSFSKAAGFDQELESLVRRLQQDGGPDASHMIDKLLAAAQLQFAQGIKVQPLFRVDKDGALLVFASDIRLLQARKAAEHAAISLTAAARVYPRSSRTGLFLEPDPDYLLRHIAFEPVSLNDTALDSRVHHRYAAFGNFIQDQLGRVGGWAEGDPLMDTAAVQKLLANFKPVPVRFETVGVRVEVREMRGDFANQVIVLRGRTRLK</sequence>
<dbReference type="Proteomes" id="UP000019141">
    <property type="component" value="Unassembled WGS sequence"/>
</dbReference>
<evidence type="ECO:0000313" key="2">
    <source>
        <dbReference type="EMBL" id="ETW94938.1"/>
    </source>
</evidence>
<dbReference type="EMBL" id="AZHW01000982">
    <property type="protein sequence ID" value="ETW94938.1"/>
    <property type="molecule type" value="Genomic_DNA"/>
</dbReference>
<comment type="caution">
    <text evidence="2">The sequence shown here is derived from an EMBL/GenBank/DDBJ whole genome shotgun (WGS) entry which is preliminary data.</text>
</comment>
<gene>
    <name evidence="2" type="ORF">ETSY1_32715</name>
</gene>
<evidence type="ECO:0008006" key="4">
    <source>
        <dbReference type="Google" id="ProtNLM"/>
    </source>
</evidence>